<comment type="similarity">
    <text evidence="1 4">Belongs to the universal ribosomal protein uS7 family.</text>
</comment>
<geneLocation type="mitochondrion" evidence="6"/>
<dbReference type="PROSITE" id="PS00052">
    <property type="entry name" value="RIBOSOMAL_S7"/>
    <property type="match status" value="1"/>
</dbReference>
<proteinExistence type="inferred from homology"/>
<evidence type="ECO:0000256" key="2">
    <source>
        <dbReference type="ARBA" id="ARBA00022980"/>
    </source>
</evidence>
<dbReference type="PANTHER" id="PTHR11205">
    <property type="entry name" value="RIBOSOMAL PROTEIN S7"/>
    <property type="match status" value="1"/>
</dbReference>
<evidence type="ECO:0000256" key="3">
    <source>
        <dbReference type="ARBA" id="ARBA00023274"/>
    </source>
</evidence>
<dbReference type="Gene3D" id="1.10.455.10">
    <property type="entry name" value="Ribosomal protein S7 domain"/>
    <property type="match status" value="1"/>
</dbReference>
<sequence>MHRCSALDCIAAGVEKKKKNDMKNKESSHLFTLFDCIKEASLNNYEVNSHNQFNLSASQLLAKFINILMKDGKKSKARAIIYQTLAIMKNGVKKKEFESNKRRDGATSLTRVARISKESFFLLTRESKSYRYTVSGIPSLLNTLTNTLPSYPGELIDIKKAEHELNSRPVAPGYSEIKQDTQTSKRGSHMPANAGVGLGLGLGAGANGQGELSFKGSAGGVVDLGLNGVVRPNMNSLDLFKEALENVRPVLEVRKVRVAGRTLSVPALVSENRSYGLALRWIIQAASLRKKNIKTGLLRINNRVRSSRMAESLAAEFLDALQKQGQARQVRDELHRLAIANRAFYHYRWWSR</sequence>
<dbReference type="InterPro" id="IPR023798">
    <property type="entry name" value="Ribosomal_uS7_dom"/>
</dbReference>
<dbReference type="GO" id="GO:0003723">
    <property type="term" value="F:RNA binding"/>
    <property type="evidence" value="ECO:0007669"/>
    <property type="project" value="InterPro"/>
</dbReference>
<dbReference type="GO" id="GO:1990904">
    <property type="term" value="C:ribonucleoprotein complex"/>
    <property type="evidence" value="ECO:0007669"/>
    <property type="project" value="UniProtKB-KW"/>
</dbReference>
<feature type="domain" description="Small ribosomal subunit protein uS7" evidence="5">
    <location>
        <begin position="47"/>
        <end position="98"/>
    </location>
</feature>
<evidence type="ECO:0000313" key="6">
    <source>
        <dbReference type="EMBL" id="ABO15123.1"/>
    </source>
</evidence>
<keyword evidence="2 4" id="KW-0689">Ribosomal protein</keyword>
<dbReference type="RefSeq" id="YP_001315105.1">
    <property type="nucleotide sequence ID" value="NC_009630.1"/>
</dbReference>
<name>A6YE93_CHLAT</name>
<reference evidence="6" key="1">
    <citation type="journal article" date="2007" name="BMC Genomics">
        <title>An unexpectedly large and loosely packed mitochondrial genome in the charophycean green alga Chlorokybus atmophyticus.</title>
        <authorList>
            <person name="Turmel M."/>
            <person name="Otis C."/>
            <person name="Lemieux C."/>
        </authorList>
    </citation>
    <scope>NUCLEOTIDE SEQUENCE</scope>
    <source>
        <strain evidence="6">SAG 48.80</strain>
    </source>
</reference>
<dbReference type="AlphaFoldDB" id="A6YE93"/>
<dbReference type="InterPro" id="IPR000235">
    <property type="entry name" value="Ribosomal_uS7"/>
</dbReference>
<keyword evidence="3 4" id="KW-0687">Ribonucleoprotein</keyword>
<protein>
    <submittedName>
        <fullName evidence="6">Ribosomal protein S7</fullName>
    </submittedName>
</protein>
<evidence type="ECO:0000256" key="4">
    <source>
        <dbReference type="RuleBase" id="RU003619"/>
    </source>
</evidence>
<evidence type="ECO:0000259" key="5">
    <source>
        <dbReference type="Pfam" id="PF00177"/>
    </source>
</evidence>
<dbReference type="InterPro" id="IPR036823">
    <property type="entry name" value="Ribosomal_uS7_dom_sf"/>
</dbReference>
<accession>A6YE93</accession>
<dbReference type="Pfam" id="PF00177">
    <property type="entry name" value="Ribosomal_S7"/>
    <property type="match status" value="2"/>
</dbReference>
<gene>
    <name evidence="6" type="primary">rps7</name>
</gene>
<organism evidence="6">
    <name type="scientific">Chlorokybus atmophyticus</name>
    <name type="common">Soil alga</name>
    <dbReference type="NCBI Taxonomy" id="3144"/>
    <lineage>
        <taxon>Eukaryota</taxon>
        <taxon>Viridiplantae</taxon>
        <taxon>Streptophyta</taxon>
        <taxon>Chlorokybophyceae</taxon>
        <taxon>Chlorokybales</taxon>
        <taxon>Chlorokybaceae</taxon>
        <taxon>Chlorokybus</taxon>
    </lineage>
</organism>
<dbReference type="InterPro" id="IPR020606">
    <property type="entry name" value="Ribosomal_uS7_CS"/>
</dbReference>
<dbReference type="GO" id="GO:0003735">
    <property type="term" value="F:structural constituent of ribosome"/>
    <property type="evidence" value="ECO:0007669"/>
    <property type="project" value="InterPro"/>
</dbReference>
<dbReference type="GeneID" id="5309924"/>
<keyword evidence="6" id="KW-0496">Mitochondrion</keyword>
<feature type="domain" description="Small ribosomal subunit protein uS7" evidence="5">
    <location>
        <begin position="233"/>
        <end position="342"/>
    </location>
</feature>
<dbReference type="SUPFAM" id="SSF47973">
    <property type="entry name" value="Ribosomal protein S7"/>
    <property type="match status" value="2"/>
</dbReference>
<dbReference type="EMBL" id="EF463011">
    <property type="protein sequence ID" value="ABO15123.1"/>
    <property type="molecule type" value="Genomic_DNA"/>
</dbReference>
<evidence type="ECO:0000256" key="1">
    <source>
        <dbReference type="ARBA" id="ARBA00007151"/>
    </source>
</evidence>
<dbReference type="GO" id="GO:0006412">
    <property type="term" value="P:translation"/>
    <property type="evidence" value="ECO:0007669"/>
    <property type="project" value="InterPro"/>
</dbReference>
<dbReference type="GO" id="GO:0005840">
    <property type="term" value="C:ribosome"/>
    <property type="evidence" value="ECO:0007669"/>
    <property type="project" value="UniProtKB-KW"/>
</dbReference>